<comment type="caution">
    <text evidence="1">The sequence shown here is derived from an EMBL/GenBank/DDBJ whole genome shotgun (WGS) entry which is preliminary data.</text>
</comment>
<reference evidence="1 2" key="1">
    <citation type="journal article" date="2015" name="Mol. Plant Microbe Interact.">
        <title>Genome, transcriptome, and functional analyses of Penicillium expansum provide new insights into secondary metabolism and pathogenicity.</title>
        <authorList>
            <person name="Ballester A.R."/>
            <person name="Marcet-Houben M."/>
            <person name="Levin E."/>
            <person name="Sela N."/>
            <person name="Selma-Lazaro C."/>
            <person name="Carmona L."/>
            <person name="Wisniewski M."/>
            <person name="Droby S."/>
            <person name="Gonzalez-Candelas L."/>
            <person name="Gabaldon T."/>
        </authorList>
    </citation>
    <scope>NUCLEOTIDE SEQUENCE [LARGE SCALE GENOMIC DNA]</scope>
    <source>
        <strain evidence="1 2">PHI-1</strain>
    </source>
</reference>
<name>A0A0A2LG06_PENIT</name>
<organism evidence="1 2">
    <name type="scientific">Penicillium italicum</name>
    <name type="common">Blue mold</name>
    <dbReference type="NCBI Taxonomy" id="40296"/>
    <lineage>
        <taxon>Eukaryota</taxon>
        <taxon>Fungi</taxon>
        <taxon>Dikarya</taxon>
        <taxon>Ascomycota</taxon>
        <taxon>Pezizomycotina</taxon>
        <taxon>Eurotiomycetes</taxon>
        <taxon>Eurotiomycetidae</taxon>
        <taxon>Eurotiales</taxon>
        <taxon>Aspergillaceae</taxon>
        <taxon>Penicillium</taxon>
    </lineage>
</organism>
<dbReference type="EMBL" id="JQGA01000031">
    <property type="protein sequence ID" value="KGO78113.1"/>
    <property type="molecule type" value="Genomic_DNA"/>
</dbReference>
<proteinExistence type="predicted"/>
<sequence>MLFRYASWQPIESTGLPPATRPLYYGQIMVASAIRQSKNMRMVRIPLSEDTESANAIYSGDKLSKLVVTHLRATS</sequence>
<accession>A0A0A2LG06</accession>
<dbReference type="HOGENOM" id="CLU_2671827_0_0_1"/>
<evidence type="ECO:0000313" key="1">
    <source>
        <dbReference type="EMBL" id="KGO78113.1"/>
    </source>
</evidence>
<dbReference type="InterPro" id="IPR052974">
    <property type="entry name" value="GH79_Enzymes"/>
</dbReference>
<gene>
    <name evidence="1" type="ORF">PITC_041440</name>
</gene>
<dbReference type="Proteomes" id="UP000030104">
    <property type="component" value="Unassembled WGS sequence"/>
</dbReference>
<dbReference type="OrthoDB" id="2831684at2759"/>
<dbReference type="PhylomeDB" id="A0A0A2LG06"/>
<keyword evidence="2" id="KW-1185">Reference proteome</keyword>
<protein>
    <submittedName>
        <fullName evidence="1">Uncharacterized protein</fullName>
    </submittedName>
</protein>
<evidence type="ECO:0000313" key="2">
    <source>
        <dbReference type="Proteomes" id="UP000030104"/>
    </source>
</evidence>
<dbReference type="PANTHER" id="PTHR36183">
    <property type="entry name" value="BETA-GLUCURONIDASE"/>
    <property type="match status" value="1"/>
</dbReference>
<dbReference type="PANTHER" id="PTHR36183:SF2">
    <property type="entry name" value="BETA-GLUCURONIDASE C-TERMINAL DOMAIN-CONTAINING PROTEIN"/>
    <property type="match status" value="1"/>
</dbReference>
<dbReference type="AlphaFoldDB" id="A0A0A2LG06"/>